<dbReference type="InterPro" id="IPR015655">
    <property type="entry name" value="PP2C"/>
</dbReference>
<dbReference type="InterPro" id="IPR001932">
    <property type="entry name" value="PPM-type_phosphatase-like_dom"/>
</dbReference>
<dbReference type="Proteomes" id="UP000001918">
    <property type="component" value="Chromosome"/>
</dbReference>
<dbReference type="KEGG" id="tcu:Tcur_0182"/>
<dbReference type="eggNOG" id="COG0631">
    <property type="taxonomic scope" value="Bacteria"/>
</dbReference>
<name>D1AEH1_THECD</name>
<dbReference type="PANTHER" id="PTHR47992">
    <property type="entry name" value="PROTEIN PHOSPHATASE"/>
    <property type="match status" value="1"/>
</dbReference>
<dbReference type="STRING" id="471852.Tcur_0182"/>
<evidence type="ECO:0000313" key="3">
    <source>
        <dbReference type="EMBL" id="ACY95787.1"/>
    </source>
</evidence>
<dbReference type="EMBL" id="CP001738">
    <property type="protein sequence ID" value="ACY95787.1"/>
    <property type="molecule type" value="Genomic_DNA"/>
</dbReference>
<gene>
    <name evidence="3" type="ordered locus">Tcur_0182</name>
</gene>
<dbReference type="CDD" id="cd00143">
    <property type="entry name" value="PP2Cc"/>
    <property type="match status" value="1"/>
</dbReference>
<evidence type="ECO:0000259" key="2">
    <source>
        <dbReference type="PROSITE" id="PS51746"/>
    </source>
</evidence>
<feature type="region of interest" description="Disordered" evidence="1">
    <location>
        <begin position="33"/>
        <end position="105"/>
    </location>
</feature>
<dbReference type="AlphaFoldDB" id="D1AEH1"/>
<reference evidence="3 4" key="1">
    <citation type="journal article" date="2011" name="Stand. Genomic Sci.">
        <title>Complete genome sequence of Thermomonospora curvata type strain (B9).</title>
        <authorList>
            <person name="Chertkov O."/>
            <person name="Sikorski J."/>
            <person name="Nolan M."/>
            <person name="Lapidus A."/>
            <person name="Lucas S."/>
            <person name="Del Rio T.G."/>
            <person name="Tice H."/>
            <person name="Cheng J.F."/>
            <person name="Goodwin L."/>
            <person name="Pitluck S."/>
            <person name="Liolios K."/>
            <person name="Ivanova N."/>
            <person name="Mavromatis K."/>
            <person name="Mikhailova N."/>
            <person name="Ovchinnikova G."/>
            <person name="Pati A."/>
            <person name="Chen A."/>
            <person name="Palaniappan K."/>
            <person name="Djao O.D."/>
            <person name="Land M."/>
            <person name="Hauser L."/>
            <person name="Chang Y.J."/>
            <person name="Jeffries C.D."/>
            <person name="Brettin T."/>
            <person name="Han C."/>
            <person name="Detter J.C."/>
            <person name="Rohde M."/>
            <person name="Goker M."/>
            <person name="Woyke T."/>
            <person name="Bristow J."/>
            <person name="Eisen J.A."/>
            <person name="Markowitz V."/>
            <person name="Hugenholtz P."/>
            <person name="Klenk H.P."/>
            <person name="Kyrpides N.C."/>
        </authorList>
    </citation>
    <scope>NUCLEOTIDE SEQUENCE [LARGE SCALE GENOMIC DNA]</scope>
    <source>
        <strain evidence="4">ATCC 19995 / DSM 43183 / JCM 3096 / KCTC 9072 / NBRC 15933 / NCIMB 10081 / Henssen B9</strain>
    </source>
</reference>
<accession>D1AEH1</accession>
<organism evidence="3 4">
    <name type="scientific">Thermomonospora curvata (strain ATCC 19995 / DSM 43183 / JCM 3096 / KCTC 9072 / NBRC 15933 / NCIMB 10081 / Henssen B9)</name>
    <dbReference type="NCBI Taxonomy" id="471852"/>
    <lineage>
        <taxon>Bacteria</taxon>
        <taxon>Bacillati</taxon>
        <taxon>Actinomycetota</taxon>
        <taxon>Actinomycetes</taxon>
        <taxon>Streptosporangiales</taxon>
        <taxon>Thermomonosporaceae</taxon>
        <taxon>Thermomonospora</taxon>
    </lineage>
</organism>
<evidence type="ECO:0000256" key="1">
    <source>
        <dbReference type="SAM" id="MobiDB-lite"/>
    </source>
</evidence>
<protein>
    <submittedName>
        <fullName evidence="3">Protein serine/threonine phosphatase</fullName>
    </submittedName>
</protein>
<sequence>MEPTAATRCPGCTEAVSADDQFCEACGRFLHGASSTARPSAPHPGPGDGGGSAAASPGPEKEEKAASAPPPPADSTAWEWDLPSTVAYGPPSAAGGAVPEPEPKRAGAPCVECGAAEISEDGYCERCGVRQPSGREHLEIEIAGAAGVSDRGLRYRRNEDAMAVATAAGKVIAVVCDGVSSAPRPEEASKVAADTGAAMLVAQLTAGADPQTATRAALARAARAVTALADSPYDAPACTYVSVVVGDGTVTVGWAGDSRAYWISGGGGARPSTALTVDDSWAAQMVQRGLMTRAQAYADHRAHTVTAWLGADAGEVTPRAETFRPGGSGVVVVCSDGLWNYLPEAAELAEAVHGARSRCASGSPLEIARSLVRTALEAGGHDNVTVVLIPFPPGDAETPPARAEALVRGETGR</sequence>
<proteinExistence type="predicted"/>
<dbReference type="InterPro" id="IPR036457">
    <property type="entry name" value="PPM-type-like_dom_sf"/>
</dbReference>
<dbReference type="SUPFAM" id="SSF81606">
    <property type="entry name" value="PP2C-like"/>
    <property type="match status" value="1"/>
</dbReference>
<feature type="region of interest" description="Disordered" evidence="1">
    <location>
        <begin position="394"/>
        <end position="413"/>
    </location>
</feature>
<keyword evidence="4" id="KW-1185">Reference proteome</keyword>
<dbReference type="OrthoDB" id="9801841at2"/>
<dbReference type="PROSITE" id="PS51746">
    <property type="entry name" value="PPM_2"/>
    <property type="match status" value="1"/>
</dbReference>
<feature type="domain" description="PPM-type phosphatase" evidence="2">
    <location>
        <begin position="142"/>
        <end position="391"/>
    </location>
</feature>
<dbReference type="GO" id="GO:0004722">
    <property type="term" value="F:protein serine/threonine phosphatase activity"/>
    <property type="evidence" value="ECO:0007669"/>
    <property type="project" value="InterPro"/>
</dbReference>
<dbReference type="Pfam" id="PF13672">
    <property type="entry name" value="PP2C_2"/>
    <property type="match status" value="1"/>
</dbReference>
<dbReference type="SMART" id="SM00331">
    <property type="entry name" value="PP2C_SIG"/>
    <property type="match status" value="1"/>
</dbReference>
<dbReference type="Gene3D" id="3.60.40.10">
    <property type="entry name" value="PPM-type phosphatase domain"/>
    <property type="match status" value="1"/>
</dbReference>
<dbReference type="SMART" id="SM00332">
    <property type="entry name" value="PP2Cc"/>
    <property type="match status" value="1"/>
</dbReference>
<dbReference type="HOGENOM" id="CLU_034545_2_0_11"/>
<evidence type="ECO:0000313" key="4">
    <source>
        <dbReference type="Proteomes" id="UP000001918"/>
    </source>
</evidence>